<proteinExistence type="predicted"/>
<accession>A0A368FBV9</accession>
<sequence length="86" mass="9532">MCGTALLGHGREHFAVKKFVKYSRESEERIAIEVSIHRQLLDVRNVVPLLAATATGHISYLVFPFYKRGSVGVICYGGVRGMVILV</sequence>
<feature type="non-terminal residue" evidence="1">
    <location>
        <position position="86"/>
    </location>
</feature>
<organism evidence="1 2">
    <name type="scientific">Ancylostoma caninum</name>
    <name type="common">Dog hookworm</name>
    <dbReference type="NCBI Taxonomy" id="29170"/>
    <lineage>
        <taxon>Eukaryota</taxon>
        <taxon>Metazoa</taxon>
        <taxon>Ecdysozoa</taxon>
        <taxon>Nematoda</taxon>
        <taxon>Chromadorea</taxon>
        <taxon>Rhabditida</taxon>
        <taxon>Rhabditina</taxon>
        <taxon>Rhabditomorpha</taxon>
        <taxon>Strongyloidea</taxon>
        <taxon>Ancylostomatidae</taxon>
        <taxon>Ancylostomatinae</taxon>
        <taxon>Ancylostoma</taxon>
    </lineage>
</organism>
<gene>
    <name evidence="1" type="ORF">ANCCAN_24576</name>
</gene>
<dbReference type="InterPro" id="IPR011009">
    <property type="entry name" value="Kinase-like_dom_sf"/>
</dbReference>
<evidence type="ECO:0000313" key="2">
    <source>
        <dbReference type="Proteomes" id="UP000252519"/>
    </source>
</evidence>
<name>A0A368FBV9_ANCCA</name>
<dbReference type="Proteomes" id="UP000252519">
    <property type="component" value="Unassembled WGS sequence"/>
</dbReference>
<evidence type="ECO:0008006" key="3">
    <source>
        <dbReference type="Google" id="ProtNLM"/>
    </source>
</evidence>
<comment type="caution">
    <text evidence="1">The sequence shown here is derived from an EMBL/GenBank/DDBJ whole genome shotgun (WGS) entry which is preliminary data.</text>
</comment>
<evidence type="ECO:0000313" key="1">
    <source>
        <dbReference type="EMBL" id="RCN29661.1"/>
    </source>
</evidence>
<dbReference type="STRING" id="29170.A0A368FBV9"/>
<dbReference type="SUPFAM" id="SSF56112">
    <property type="entry name" value="Protein kinase-like (PK-like)"/>
    <property type="match status" value="1"/>
</dbReference>
<dbReference type="Gene3D" id="3.30.200.20">
    <property type="entry name" value="Phosphorylase Kinase, domain 1"/>
    <property type="match status" value="1"/>
</dbReference>
<reference evidence="1 2" key="1">
    <citation type="submission" date="2014-10" db="EMBL/GenBank/DDBJ databases">
        <title>Draft genome of the hookworm Ancylostoma caninum.</title>
        <authorList>
            <person name="Mitreva M."/>
        </authorList>
    </citation>
    <scope>NUCLEOTIDE SEQUENCE [LARGE SCALE GENOMIC DNA]</scope>
    <source>
        <strain evidence="1 2">Baltimore</strain>
    </source>
</reference>
<protein>
    <recommendedName>
        <fullName evidence="3">Protein kinase domain-containing protein</fullName>
    </recommendedName>
</protein>
<dbReference type="AlphaFoldDB" id="A0A368FBV9"/>
<dbReference type="EMBL" id="JOJR01001834">
    <property type="protein sequence ID" value="RCN29661.1"/>
    <property type="molecule type" value="Genomic_DNA"/>
</dbReference>
<dbReference type="OrthoDB" id="248923at2759"/>
<keyword evidence="2" id="KW-1185">Reference proteome</keyword>